<dbReference type="Pfam" id="PF00078">
    <property type="entry name" value="RVT_1"/>
    <property type="match status" value="1"/>
</dbReference>
<dbReference type="InterPro" id="IPR002156">
    <property type="entry name" value="RNaseH_domain"/>
</dbReference>
<dbReference type="VEuPathDB" id="TriTrypDB:TcYC6_0176520"/>
<dbReference type="GO" id="GO:0004523">
    <property type="term" value="F:RNA-DNA hybrid ribonuclease activity"/>
    <property type="evidence" value="ECO:0007669"/>
    <property type="project" value="InterPro"/>
</dbReference>
<sequence>MNVSCLTPSKLATLMTQGADLIAIQETWKSSEQIASMHTGDYVLYAQSRIGKGGGVAVLVRKTLRSKRIPLTIPQHDTSLEVVAVQAALDQNRDIIVASDYMRPPPQVTQSFRRLVNCLPASSSLLLCGDFNMHHPQWEPFLETSPSEVAAEFLELCTDAGLTLVNTPGEITHARGTRERSCIDLTWSKHLTVPDWSASVSPLSDHYMLTFTLHQAFKDTIPSAPPSAPKFFYSWGKCKWDLFIKDFDAQLPAYDYKKQSTGIKAFTRALITSYRRHCPRGMHKDGPRLWDDTLMEAERIATDSKARYLQLPTPDREAEMQRTRSQFFLLLRERLRNTYLRRISKLNPGEPLAWKYISGRKRASLPSPTSMLLGDGQHTYKTARRAANALNRIFLPFHPSHKAVRFSKGINRQSASLNINASFLFGQQNNSESAASFTSFSSTSSSSEPQNNNESAATFTSGSSTSSSSEPQDKNEAATKSGLVAHLHSPLDAPFNRTELLAALRNTPYGKAPGPDEVYSEALRHISSKGLRFLLRCINHSWTTGTIPVEWRRATIVPLLKPGKSPELLESYRPISLTSIVSKVAEKMVLKRLLWVWTPHPHQYAYRSMRSTTMQLAHLIHEVEHNRNHYFQVSLPKKSGIGNQLHYRPHRTLLVLVVFSKAFDSIDHRVLSRLLANIPGVNCRRWLRNFLCGRYAKTRVGHRHSDRRPMLRGVPQGSVLGPYLFSLYVHPLLNLLNSFAGVTADMYADDLSIIVKGQSREDAIPTANMVLEKLHAWSQENGLAINPSKCEAAWFALSTHTESDYDREGRWPLAVAGCQIPVMTMGASRTTKLLGMDLDPRLTLNVAATKQCAATSQRISQLRCIAHKEAGPSPHDLRTFVIGYGASKLRYGSELIWAVATDAARNEMQKTYATLARIVSGVPSTVDPESALLEANMPPLHVLCLRARLSIFENTRACQMDWMRRPPPEPPPRAGFRISPLSRDELYAFVDAYTKDYGITESSPREERFFRSSIPPWFAASAHRVTIGVELPIDLSITDEEELIREKRRVSEEALALHSHRSWILATDGGVDVPKSAGVGILLSSLHSSKIIEKVSTNGGARPCSRTTESRALHLALEKLMIPRIRHRRKTLLVVTDSQSLLAAVTKGPLSHTHWTEDRIWQRLLSLTHAGWSVQLQFCYGHCGVHANEPADQHATQTMATGQHTEHGIAHIWHTDMLTCINTQLTNKWRSTIRQDTHHYLLGGARPSDPGGKDLITQEPLDQQERIQTARKGCGESELWGRLYWTVRDCTNQRRFRNISPEHSALMRSNDDPTAPGRTLFPRRQGRPTHRLWRDGPPHSVGRRNARTVTPHWWDTRTTSVTVGAFIRNTLHRFPTSTAIATTQSSPHKKGTAQHRNRCAQNPDTTRHRSSSARRQSLLPQDQPASTSATISPQKTLHHLLPECTDALAVRQRLGIKKDLRTESFSQWQLPHSRKLMSLLDHLLGTLMTSCG</sequence>
<protein>
    <submittedName>
        <fullName evidence="4">Putative Reverse transcriptase (RNA-dependent DNA polymerase)/RNase H</fullName>
    </submittedName>
</protein>
<evidence type="ECO:0000256" key="1">
    <source>
        <dbReference type="SAM" id="MobiDB-lite"/>
    </source>
</evidence>
<dbReference type="Gene3D" id="3.60.10.10">
    <property type="entry name" value="Endonuclease/exonuclease/phosphatase"/>
    <property type="match status" value="1"/>
</dbReference>
<feature type="compositionally biased region" description="Polar residues" evidence="1">
    <location>
        <begin position="1413"/>
        <end position="1432"/>
    </location>
</feature>
<dbReference type="InterPro" id="IPR012337">
    <property type="entry name" value="RNaseH-like_sf"/>
</dbReference>
<dbReference type="PROSITE" id="PS50879">
    <property type="entry name" value="RNASE_H_1"/>
    <property type="match status" value="1"/>
</dbReference>
<evidence type="ECO:0000259" key="3">
    <source>
        <dbReference type="PROSITE" id="PS50879"/>
    </source>
</evidence>
<dbReference type="SUPFAM" id="SSF56672">
    <property type="entry name" value="DNA/RNA polymerases"/>
    <property type="match status" value="1"/>
</dbReference>
<evidence type="ECO:0000313" key="5">
    <source>
        <dbReference type="Proteomes" id="UP000246078"/>
    </source>
</evidence>
<name>A0A2V2XJL1_TRYCR</name>
<dbReference type="VEuPathDB" id="TriTrypDB:C4B63_150g16"/>
<feature type="region of interest" description="Disordered" evidence="1">
    <location>
        <begin position="1377"/>
        <end position="1432"/>
    </location>
</feature>
<feature type="region of interest" description="Disordered" evidence="1">
    <location>
        <begin position="1305"/>
        <end position="1346"/>
    </location>
</feature>
<dbReference type="GO" id="GO:0003676">
    <property type="term" value="F:nucleic acid binding"/>
    <property type="evidence" value="ECO:0007669"/>
    <property type="project" value="InterPro"/>
</dbReference>
<keyword evidence="4" id="KW-0808">Transferase</keyword>
<accession>A0A2V2XJL1</accession>
<feature type="compositionally biased region" description="Basic residues" evidence="1">
    <location>
        <begin position="1387"/>
        <end position="1398"/>
    </location>
</feature>
<dbReference type="VEuPathDB" id="TriTrypDB:Tc_MARK_8168"/>
<feature type="domain" description="Reverse transcriptase" evidence="2">
    <location>
        <begin position="540"/>
        <end position="838"/>
    </location>
</feature>
<dbReference type="Gene3D" id="3.30.420.10">
    <property type="entry name" value="Ribonuclease H-like superfamily/Ribonuclease H"/>
    <property type="match status" value="1"/>
</dbReference>
<proteinExistence type="predicted"/>
<dbReference type="SUPFAM" id="SSF53098">
    <property type="entry name" value="Ribonuclease H-like"/>
    <property type="match status" value="1"/>
</dbReference>
<dbReference type="Proteomes" id="UP000246078">
    <property type="component" value="Unassembled WGS sequence"/>
</dbReference>
<dbReference type="InterPro" id="IPR043502">
    <property type="entry name" value="DNA/RNA_pol_sf"/>
</dbReference>
<dbReference type="VEuPathDB" id="TriTrypDB:TCSYLVIO_004060"/>
<dbReference type="VEuPathDB" id="TriTrypDB:TcCL_ESM07320"/>
<dbReference type="VEuPathDB" id="TriTrypDB:Tc_MARK_7715"/>
<evidence type="ECO:0000259" key="2">
    <source>
        <dbReference type="PROSITE" id="PS50878"/>
    </source>
</evidence>
<feature type="compositionally biased region" description="Low complexity" evidence="1">
    <location>
        <begin position="437"/>
        <end position="448"/>
    </location>
</feature>
<dbReference type="Pfam" id="PF03372">
    <property type="entry name" value="Exo_endo_phos"/>
    <property type="match status" value="1"/>
</dbReference>
<dbReference type="VEuPathDB" id="TriTrypDB:TcCL_ESM00361"/>
<evidence type="ECO:0000313" key="4">
    <source>
        <dbReference type="EMBL" id="PWV21028.1"/>
    </source>
</evidence>
<keyword evidence="4" id="KW-0548">Nucleotidyltransferase</keyword>
<dbReference type="CDD" id="cd01650">
    <property type="entry name" value="RT_nLTR_like"/>
    <property type="match status" value="1"/>
</dbReference>
<dbReference type="GO" id="GO:0003964">
    <property type="term" value="F:RNA-directed DNA polymerase activity"/>
    <property type="evidence" value="ECO:0007669"/>
    <property type="project" value="UniProtKB-KW"/>
</dbReference>
<keyword evidence="4" id="KW-0695">RNA-directed DNA polymerase</keyword>
<dbReference type="EMBL" id="PRFC01000004">
    <property type="protein sequence ID" value="PWV21028.1"/>
    <property type="molecule type" value="Genomic_DNA"/>
</dbReference>
<comment type="caution">
    <text evidence="4">The sequence shown here is derived from an EMBL/GenBank/DDBJ whole genome shotgun (WGS) entry which is preliminary data.</text>
</comment>
<dbReference type="VEuPathDB" id="TriTrypDB:Tc_MARK_3976"/>
<dbReference type="PANTHER" id="PTHR19446">
    <property type="entry name" value="REVERSE TRANSCRIPTASES"/>
    <property type="match status" value="1"/>
</dbReference>
<dbReference type="PROSITE" id="PS50878">
    <property type="entry name" value="RT_POL"/>
    <property type="match status" value="1"/>
</dbReference>
<dbReference type="VEuPathDB" id="TriTrypDB:TcG_11924"/>
<feature type="compositionally biased region" description="Low complexity" evidence="1">
    <location>
        <begin position="455"/>
        <end position="469"/>
    </location>
</feature>
<feature type="region of interest" description="Disordered" evidence="1">
    <location>
        <begin position="437"/>
        <end position="481"/>
    </location>
</feature>
<dbReference type="VEuPathDB" id="TriTrypDB:TCDM_13386"/>
<dbReference type="VEuPathDB" id="TriTrypDB:TcBrA4_0188560"/>
<feature type="compositionally biased region" description="Polar residues" evidence="1">
    <location>
        <begin position="1377"/>
        <end position="1386"/>
    </location>
</feature>
<dbReference type="InterPro" id="IPR036691">
    <property type="entry name" value="Endo/exonu/phosph_ase_sf"/>
</dbReference>
<dbReference type="SUPFAM" id="SSF56219">
    <property type="entry name" value="DNase I-like"/>
    <property type="match status" value="1"/>
</dbReference>
<dbReference type="VEuPathDB" id="TriTrypDB:TcYC6_0017030"/>
<dbReference type="InterPro" id="IPR036397">
    <property type="entry name" value="RNaseH_sf"/>
</dbReference>
<organism evidence="4 5">
    <name type="scientific">Trypanosoma cruzi</name>
    <dbReference type="NCBI Taxonomy" id="5693"/>
    <lineage>
        <taxon>Eukaryota</taxon>
        <taxon>Discoba</taxon>
        <taxon>Euglenozoa</taxon>
        <taxon>Kinetoplastea</taxon>
        <taxon>Metakinetoplastina</taxon>
        <taxon>Trypanosomatida</taxon>
        <taxon>Trypanosomatidae</taxon>
        <taxon>Trypanosoma</taxon>
        <taxon>Schizotrypanum</taxon>
    </lineage>
</organism>
<dbReference type="VEuPathDB" id="TriTrypDB:ECC02_003023"/>
<gene>
    <name evidence="4" type="ORF">C3747_4g525</name>
</gene>
<dbReference type="VEuPathDB" id="TriTrypDB:C3747_4g525"/>
<dbReference type="VEuPathDB" id="TriTrypDB:Tc_MARK_9883"/>
<reference evidence="4 5" key="1">
    <citation type="journal article" date="2018" name="Microb. Genom.">
        <title>Expanding an expanded genome: long-read sequencing of Trypanosoma cruzi.</title>
        <authorList>
            <person name="Berna L."/>
            <person name="Rodriguez M."/>
            <person name="Chiribao M.L."/>
            <person name="Parodi-Talice A."/>
            <person name="Pita S."/>
            <person name="Rijo G."/>
            <person name="Alvarez-Valin F."/>
            <person name="Robello C."/>
        </authorList>
    </citation>
    <scope>NUCLEOTIDE SEQUENCE [LARGE SCALE GENOMIC DNA]</scope>
    <source>
        <strain evidence="4 5">TCC</strain>
    </source>
</reference>
<feature type="domain" description="RNase H type-1" evidence="3">
    <location>
        <begin position="1059"/>
        <end position="1200"/>
    </location>
</feature>
<dbReference type="InterPro" id="IPR000477">
    <property type="entry name" value="RT_dom"/>
</dbReference>
<dbReference type="InterPro" id="IPR005135">
    <property type="entry name" value="Endo/exonuclease/phosphatase"/>
</dbReference>